<dbReference type="RefSeq" id="WP_155324719.1">
    <property type="nucleotide sequence ID" value="NZ_AP021876.1"/>
</dbReference>
<evidence type="ECO:0000313" key="2">
    <source>
        <dbReference type="Proteomes" id="UP000425960"/>
    </source>
</evidence>
<proteinExistence type="predicted"/>
<dbReference type="AlphaFoldDB" id="A0A5K7ZXH3"/>
<sequence>MTKLRYLLFILSLAVVMNGCGNKMALIKDVNKIDISQKSIALVSVKISNRVYPNKQSEIRGVFICPDSKECHTAPYFHKSEKPYISEKDSFYEYLMSFELDPGVYNISYIQAVYNIPLLVYAGADIPINLKLEIKPKSVIYLGHIDITLRKRENDNEKRCAIFPLIDAAIAGYSSGTYDVVVEDRFDDDMQSFITEYPVLNEHVVDKYILPQWIRPENKKDNL</sequence>
<accession>A0A5K7ZXH3</accession>
<dbReference type="EMBL" id="AP021876">
    <property type="protein sequence ID" value="BBO84953.1"/>
    <property type="molecule type" value="Genomic_DNA"/>
</dbReference>
<reference evidence="1 2" key="1">
    <citation type="submission" date="2019-11" db="EMBL/GenBank/DDBJ databases">
        <title>Comparative genomics of hydrocarbon-degrading Desulfosarcina strains.</title>
        <authorList>
            <person name="Watanabe M."/>
            <person name="Kojima H."/>
            <person name="Fukui M."/>
        </authorList>
    </citation>
    <scope>NUCLEOTIDE SEQUENCE [LARGE SCALE GENOMIC DNA]</scope>
    <source>
        <strain evidence="1 2">28bB2T</strain>
    </source>
</reference>
<name>A0A5K7ZXH3_9BACT</name>
<evidence type="ECO:0000313" key="1">
    <source>
        <dbReference type="EMBL" id="BBO84953.1"/>
    </source>
</evidence>
<dbReference type="KEGG" id="dov:DSCO28_55190"/>
<dbReference type="Proteomes" id="UP000425960">
    <property type="component" value="Chromosome"/>
</dbReference>
<organism evidence="1 2">
    <name type="scientific">Desulfosarcina ovata subsp. sediminis</name>
    <dbReference type="NCBI Taxonomy" id="885957"/>
    <lineage>
        <taxon>Bacteria</taxon>
        <taxon>Pseudomonadati</taxon>
        <taxon>Thermodesulfobacteriota</taxon>
        <taxon>Desulfobacteria</taxon>
        <taxon>Desulfobacterales</taxon>
        <taxon>Desulfosarcinaceae</taxon>
        <taxon>Desulfosarcina</taxon>
    </lineage>
</organism>
<gene>
    <name evidence="1" type="ORF">DSCO28_55190</name>
</gene>
<protein>
    <submittedName>
        <fullName evidence="1">Uncharacterized protein</fullName>
    </submittedName>
</protein>